<comment type="caution">
    <text evidence="2">The sequence shown here is derived from an EMBL/GenBank/DDBJ whole genome shotgun (WGS) entry which is preliminary data.</text>
</comment>
<feature type="compositionally biased region" description="Low complexity" evidence="1">
    <location>
        <begin position="131"/>
        <end position="142"/>
    </location>
</feature>
<reference evidence="2 3" key="1">
    <citation type="journal article" date="2019" name="PLoS Biol.">
        <title>Sex chromosomes control vertical transmission of feminizing Wolbachia symbionts in an isopod.</title>
        <authorList>
            <person name="Becking T."/>
            <person name="Chebbi M.A."/>
            <person name="Giraud I."/>
            <person name="Moumen B."/>
            <person name="Laverre T."/>
            <person name="Caubet Y."/>
            <person name="Peccoud J."/>
            <person name="Gilbert C."/>
            <person name="Cordaux R."/>
        </authorList>
    </citation>
    <scope>NUCLEOTIDE SEQUENCE [LARGE SCALE GENOMIC DNA]</scope>
    <source>
        <strain evidence="2">ANa2</strain>
        <tissue evidence="2">Whole body excluding digestive tract and cuticle</tissue>
    </source>
</reference>
<feature type="region of interest" description="Disordered" evidence="1">
    <location>
        <begin position="272"/>
        <end position="293"/>
    </location>
</feature>
<organism evidence="2 3">
    <name type="scientific">Armadillidium nasatum</name>
    <dbReference type="NCBI Taxonomy" id="96803"/>
    <lineage>
        <taxon>Eukaryota</taxon>
        <taxon>Metazoa</taxon>
        <taxon>Ecdysozoa</taxon>
        <taxon>Arthropoda</taxon>
        <taxon>Crustacea</taxon>
        <taxon>Multicrustacea</taxon>
        <taxon>Malacostraca</taxon>
        <taxon>Eumalacostraca</taxon>
        <taxon>Peracarida</taxon>
        <taxon>Isopoda</taxon>
        <taxon>Oniscidea</taxon>
        <taxon>Crinocheta</taxon>
        <taxon>Armadillidiidae</taxon>
        <taxon>Armadillidium</taxon>
    </lineage>
</organism>
<accession>A0A5N5TN26</accession>
<name>A0A5N5TN26_9CRUS</name>
<dbReference type="AlphaFoldDB" id="A0A5N5TN26"/>
<gene>
    <name evidence="2" type="ORF">Anas_00036</name>
</gene>
<dbReference type="OrthoDB" id="10063560at2759"/>
<protein>
    <submittedName>
        <fullName evidence="2">Uncharacterized protein</fullName>
    </submittedName>
</protein>
<evidence type="ECO:0000313" key="2">
    <source>
        <dbReference type="EMBL" id="KAB7507570.1"/>
    </source>
</evidence>
<dbReference type="EMBL" id="SEYY01000297">
    <property type="protein sequence ID" value="KAB7507570.1"/>
    <property type="molecule type" value="Genomic_DNA"/>
</dbReference>
<dbReference type="Proteomes" id="UP000326759">
    <property type="component" value="Unassembled WGS sequence"/>
</dbReference>
<evidence type="ECO:0000313" key="3">
    <source>
        <dbReference type="Proteomes" id="UP000326759"/>
    </source>
</evidence>
<sequence>MISSSLYSSKRQSPVFFKHFFSNVRCFKCERNSKEFTFGNFHVVVFFIRPSSPLDNVSFFTHKTNINNNYNSYNNNNNTINNNHKKSKGWSPHVRQKSTTVNFTAEELRAFKARRAAQENLLSSTGELRSEMSSQDSSPSSSPLRPLTRAFSMGEPFHFINGEEKISTEIGYSESKLDSTLTSGSVDISSGHDGPITAHPAQVTEEIPAEPEKCLPADTLSASMISLEESTLPSSLTSMTFAQRQSPTVLSDVSSSVTSSTSSLASTLSSSSSTLVSSSSSSSSTSCKTMSSSVPKSYFNRLDYKKVLSSIGTCPSMSLPHLSPEETADRANIIVLTYGRTPKAEILTCDKLSMEFVQMGKWDSKLKALLAPAPPYKCMGSYMDGIFALEIRKDLLCASHAQHPDVHSVNLKQRNDGKASQTTNFSGFSSGESKGTSLSSLPVAEVNQRESSKNTCADSNLNSKKVKWFLSGGTNK</sequence>
<feature type="compositionally biased region" description="Low complexity" evidence="1">
    <location>
        <begin position="429"/>
        <end position="441"/>
    </location>
</feature>
<evidence type="ECO:0000256" key="1">
    <source>
        <dbReference type="SAM" id="MobiDB-lite"/>
    </source>
</evidence>
<proteinExistence type="predicted"/>
<keyword evidence="3" id="KW-1185">Reference proteome</keyword>
<feature type="compositionally biased region" description="Polar residues" evidence="1">
    <location>
        <begin position="418"/>
        <end position="428"/>
    </location>
</feature>
<feature type="region of interest" description="Disordered" evidence="1">
    <location>
        <begin position="125"/>
        <end position="148"/>
    </location>
</feature>
<feature type="region of interest" description="Disordered" evidence="1">
    <location>
        <begin position="408"/>
        <end position="458"/>
    </location>
</feature>